<proteinExistence type="predicted"/>
<evidence type="ECO:0000313" key="2">
    <source>
        <dbReference type="Proteomes" id="UP001153365"/>
    </source>
</evidence>
<comment type="caution">
    <text evidence="1">The sequence shown here is derived from an EMBL/GenBank/DDBJ whole genome shotgun (WGS) entry which is preliminary data.</text>
</comment>
<keyword evidence="2" id="KW-1185">Reference proteome</keyword>
<accession>A0AAV0BH87</accession>
<dbReference type="PANTHER" id="PTHR31912">
    <property type="entry name" value="IP13529P"/>
    <property type="match status" value="1"/>
</dbReference>
<name>A0AAV0BH87_PHAPC</name>
<protein>
    <submittedName>
        <fullName evidence="1">Uncharacterized protein</fullName>
    </submittedName>
</protein>
<gene>
    <name evidence="1" type="ORF">PPACK8108_LOCUS20197</name>
</gene>
<dbReference type="PANTHER" id="PTHR31912:SF34">
    <property type="entry name" value="NOTOCHORD-RELATED PROTEIN"/>
    <property type="match status" value="1"/>
</dbReference>
<organism evidence="1 2">
    <name type="scientific">Phakopsora pachyrhizi</name>
    <name type="common">Asian soybean rust disease fungus</name>
    <dbReference type="NCBI Taxonomy" id="170000"/>
    <lineage>
        <taxon>Eukaryota</taxon>
        <taxon>Fungi</taxon>
        <taxon>Dikarya</taxon>
        <taxon>Basidiomycota</taxon>
        <taxon>Pucciniomycotina</taxon>
        <taxon>Pucciniomycetes</taxon>
        <taxon>Pucciniales</taxon>
        <taxon>Phakopsoraceae</taxon>
        <taxon>Phakopsora</taxon>
    </lineage>
</organism>
<evidence type="ECO:0000313" key="1">
    <source>
        <dbReference type="EMBL" id="CAH7685630.1"/>
    </source>
</evidence>
<sequence length="151" mass="17537">MGDSSDWFPFKQKDIMIGCLIAGCPCTIMSRKTYNHIQVVLRMCDIELPSWKTVQTAKTKLQKKSHCKKSSSQSILGNPMTTELCNPIVTNYLEYYPEDSEGENIYKLSQSQKWLHQYPRDLHAQMIRVENKSFYIYEPAQIIDRNVVVPI</sequence>
<reference evidence="1" key="1">
    <citation type="submission" date="2022-06" db="EMBL/GenBank/DDBJ databases">
        <authorList>
            <consortium name="SYNGENTA / RWTH Aachen University"/>
        </authorList>
    </citation>
    <scope>NUCLEOTIDE SEQUENCE</scope>
</reference>
<dbReference type="AlphaFoldDB" id="A0AAV0BH87"/>
<dbReference type="Proteomes" id="UP001153365">
    <property type="component" value="Unassembled WGS sequence"/>
</dbReference>
<dbReference type="EMBL" id="CALTRL010005740">
    <property type="protein sequence ID" value="CAH7685630.1"/>
    <property type="molecule type" value="Genomic_DNA"/>
</dbReference>